<evidence type="ECO:0000256" key="2">
    <source>
        <dbReference type="ARBA" id="ARBA00022679"/>
    </source>
</evidence>
<dbReference type="SUPFAM" id="SSF56024">
    <property type="entry name" value="Phospholipase D/nuclease"/>
    <property type="match status" value="2"/>
</dbReference>
<dbReference type="Gene3D" id="3.30.870.10">
    <property type="entry name" value="Endonuclease Chain A"/>
    <property type="match status" value="2"/>
</dbReference>
<dbReference type="InterPro" id="IPR025200">
    <property type="entry name" value="PPK_C_dom2"/>
</dbReference>
<feature type="domain" description="Polyphosphate kinase N-terminal" evidence="8">
    <location>
        <begin position="5"/>
        <end position="107"/>
    </location>
</feature>
<comment type="catalytic activity">
    <reaction evidence="6">
        <text>[phosphate](n) + ATP = [phosphate](n+1) + ADP</text>
        <dbReference type="Rhea" id="RHEA:19573"/>
        <dbReference type="Rhea" id="RHEA-COMP:9859"/>
        <dbReference type="Rhea" id="RHEA-COMP:14280"/>
        <dbReference type="ChEBI" id="CHEBI:16838"/>
        <dbReference type="ChEBI" id="CHEBI:30616"/>
        <dbReference type="ChEBI" id="CHEBI:456216"/>
        <dbReference type="EC" id="2.7.4.1"/>
    </reaction>
</comment>
<evidence type="ECO:0000313" key="12">
    <source>
        <dbReference type="Proteomes" id="UP000380386"/>
    </source>
</evidence>
<feature type="domain" description="Polyphosphate kinase C-terminal" evidence="10">
    <location>
        <begin position="313"/>
        <end position="473"/>
    </location>
</feature>
<evidence type="ECO:0000259" key="7">
    <source>
        <dbReference type="Pfam" id="PF02503"/>
    </source>
</evidence>
<dbReference type="InterPro" id="IPR041108">
    <property type="entry name" value="PP_kinase_C_1"/>
</dbReference>
<feature type="domain" description="Polyphosphate kinase C-terminal" evidence="9">
    <location>
        <begin position="482"/>
        <end position="645"/>
    </location>
</feature>
<feature type="domain" description="Polyphosphate kinase middle" evidence="7">
    <location>
        <begin position="135"/>
        <end position="287"/>
    </location>
</feature>
<dbReference type="GO" id="GO:0008976">
    <property type="term" value="F:polyphosphate kinase activity"/>
    <property type="evidence" value="ECO:0007669"/>
    <property type="project" value="UniProtKB-EC"/>
</dbReference>
<accession>A0A5P0ZGH1</accession>
<dbReference type="Gene3D" id="3.30.1840.10">
    <property type="entry name" value="Polyphosphate kinase middle domain"/>
    <property type="match status" value="1"/>
</dbReference>
<dbReference type="InterPro" id="IPR003414">
    <property type="entry name" value="PP_kinase"/>
</dbReference>
<reference evidence="11 12" key="1">
    <citation type="journal article" date="2019" name="Syst. Appl. Microbiol.">
        <title>Polyphasic characterization of two novel Lactobacillus spp. isolated from blown salami packages: Description of Lactobacillus halodurans sp. nov. and Lactobacillus salsicarnum sp. nov.</title>
        <authorList>
            <person name="Schuster J.A."/>
            <person name="Klingl A."/>
            <person name="Vogel R.F."/>
            <person name="Ehrmann M.A."/>
        </authorList>
    </citation>
    <scope>NUCLEOTIDE SEQUENCE [LARGE SCALE GENOMIC DNA]</scope>
    <source>
        <strain evidence="11 12">TMW 1.2118</strain>
    </source>
</reference>
<evidence type="ECO:0000256" key="5">
    <source>
        <dbReference type="ARBA" id="ARBA00022840"/>
    </source>
</evidence>
<dbReference type="PANTHER" id="PTHR30218">
    <property type="entry name" value="POLYPHOSPHATE KINASE"/>
    <property type="match status" value="1"/>
</dbReference>
<dbReference type="GO" id="GO:0009358">
    <property type="term" value="C:polyphosphate kinase complex"/>
    <property type="evidence" value="ECO:0007669"/>
    <property type="project" value="InterPro"/>
</dbReference>
<evidence type="ECO:0000256" key="3">
    <source>
        <dbReference type="ARBA" id="ARBA00022741"/>
    </source>
</evidence>
<dbReference type="EMBL" id="VDFM01000003">
    <property type="protein sequence ID" value="MQS52109.1"/>
    <property type="molecule type" value="Genomic_DNA"/>
</dbReference>
<comment type="function">
    <text evidence="6">Catalyzes the reversible transfer of the terminal phosphate of ATP to form a long-chain polyphosphate (polyP).</text>
</comment>
<dbReference type="OrthoDB" id="9761456at2"/>
<dbReference type="SUPFAM" id="SSF143724">
    <property type="entry name" value="PHP14-like"/>
    <property type="match status" value="1"/>
</dbReference>
<proteinExistence type="inferred from homology"/>
<dbReference type="EC" id="2.7.4.1" evidence="6"/>
<sequence>MKSKYYNRDLSWLLFDNRVIDQAYNAKVPLLEKLRFLSIASNNLDEFFGVRMHNVYSMISKKKIEKRTGLNGIDLLSLIHEFNARNITKQYEALFIILERLKDKGVFQMTTYDFLTDDERNYAQEYYLKHVVNKLKVTPFSSNLKYTTNLNILLCSENELYNIAIPDDIDRLVKTGVDDHYILLEDLITNISADIWKKYDVKESYTYRLSYDKNKKYDFLEEGLSDEVYLDKMTDYINNRGTRRVTRVEFSANNGDKGRSFFASLLGINKKSVYRIPGPLDLKFLDKLFKKYEDQPGLVFEPFNNLKWKNSQNILHSIEKQPMLIQYPYASFDVFLKFLKTGIEDPDTTSIKMTIYRTEKKSKVVNLLKEAARKGINVTVVVELRARFDEKHNLDVATDLESAGVHVVYGDLLNKVHAKICLILQESKNKGYVQIGTGNYNAVTANVFTDLSFFTSDKRYVDDAIQFFGNLALTHEDNYNMLATSPVDLKQMIITNIKRATKDYLRTGDAEVFIKVNGLTDIEVINAIYSAARLGLPFRIIVRGPCCLKLGICGPKEDIVVKSIVGELLEHSRIYKFKYGEGNTDLWISSADLMTRNLDRRVEIAMPIVDEKPKRELLKIIKMFTKDTANSYYLNANGEYVKKRKFINKSAQQTWLSRLKWKKYI</sequence>
<dbReference type="InterPro" id="IPR025198">
    <property type="entry name" value="PPK_N_dom"/>
</dbReference>
<dbReference type="Pfam" id="PF17941">
    <property type="entry name" value="PP_kinase_C_1"/>
    <property type="match status" value="1"/>
</dbReference>
<evidence type="ECO:0000259" key="10">
    <source>
        <dbReference type="Pfam" id="PF17941"/>
    </source>
</evidence>
<dbReference type="InterPro" id="IPR036830">
    <property type="entry name" value="PP_kinase_middle_dom_sf"/>
</dbReference>
<evidence type="ECO:0000259" key="8">
    <source>
        <dbReference type="Pfam" id="PF13089"/>
    </source>
</evidence>
<evidence type="ECO:0000256" key="6">
    <source>
        <dbReference type="RuleBase" id="RU003800"/>
    </source>
</evidence>
<gene>
    <name evidence="11" type="primary">ppk1</name>
    <name evidence="11" type="ORF">FHL02_03640</name>
</gene>
<keyword evidence="5" id="KW-0067">ATP-binding</keyword>
<evidence type="ECO:0000256" key="1">
    <source>
        <dbReference type="ARBA" id="ARBA00022553"/>
    </source>
</evidence>
<dbReference type="InterPro" id="IPR036832">
    <property type="entry name" value="PPK_N_dom_sf"/>
</dbReference>
<evidence type="ECO:0000259" key="9">
    <source>
        <dbReference type="Pfam" id="PF13090"/>
    </source>
</evidence>
<keyword evidence="3" id="KW-0547">Nucleotide-binding</keyword>
<name>A0A5P0ZGH1_9LACO</name>
<dbReference type="PIRSF" id="PIRSF015589">
    <property type="entry name" value="PP_kinase"/>
    <property type="match status" value="1"/>
</dbReference>
<keyword evidence="4 11" id="KW-0418">Kinase</keyword>
<comment type="caution">
    <text evidence="11">The sequence shown here is derived from an EMBL/GenBank/DDBJ whole genome shotgun (WGS) entry which is preliminary data.</text>
</comment>
<dbReference type="Pfam" id="PF02503">
    <property type="entry name" value="PP_kinase"/>
    <property type="match status" value="1"/>
</dbReference>
<dbReference type="NCBIfam" id="TIGR03705">
    <property type="entry name" value="poly_P_kin"/>
    <property type="match status" value="1"/>
</dbReference>
<evidence type="ECO:0000313" key="11">
    <source>
        <dbReference type="EMBL" id="MQS52109.1"/>
    </source>
</evidence>
<dbReference type="Pfam" id="PF13089">
    <property type="entry name" value="PP_kinase_N"/>
    <property type="match status" value="1"/>
</dbReference>
<dbReference type="SUPFAM" id="SSF140356">
    <property type="entry name" value="PPK N-terminal domain-like"/>
    <property type="match status" value="1"/>
</dbReference>
<dbReference type="GO" id="GO:0005524">
    <property type="term" value="F:ATP binding"/>
    <property type="evidence" value="ECO:0007669"/>
    <property type="project" value="UniProtKB-KW"/>
</dbReference>
<comment type="similarity">
    <text evidence="6">Belongs to the polyphosphate kinase 1 (PPK1) family.</text>
</comment>
<dbReference type="GO" id="GO:0006799">
    <property type="term" value="P:polyphosphate biosynthetic process"/>
    <property type="evidence" value="ECO:0007669"/>
    <property type="project" value="InterPro"/>
</dbReference>
<protein>
    <recommendedName>
        <fullName evidence="6">Polyphosphate kinase</fullName>
        <ecNumber evidence="6">2.7.4.1</ecNumber>
    </recommendedName>
</protein>
<organism evidence="11 12">
    <name type="scientific">Companilactobacillus mishanensis</name>
    <dbReference type="NCBI Taxonomy" id="2486008"/>
    <lineage>
        <taxon>Bacteria</taxon>
        <taxon>Bacillati</taxon>
        <taxon>Bacillota</taxon>
        <taxon>Bacilli</taxon>
        <taxon>Lactobacillales</taxon>
        <taxon>Lactobacillaceae</taxon>
        <taxon>Companilactobacillus</taxon>
    </lineage>
</organism>
<comment type="PTM">
    <text evidence="6">An intermediate of this reaction is the autophosphorylated ppk in which a phosphate is covalently linked to a histidine residue through a N-P bond.</text>
</comment>
<dbReference type="InterPro" id="IPR024953">
    <property type="entry name" value="PP_kinase_middle"/>
</dbReference>
<dbReference type="PANTHER" id="PTHR30218:SF0">
    <property type="entry name" value="POLYPHOSPHATE KINASE"/>
    <property type="match status" value="1"/>
</dbReference>
<evidence type="ECO:0000256" key="4">
    <source>
        <dbReference type="ARBA" id="ARBA00022777"/>
    </source>
</evidence>
<keyword evidence="2 6" id="KW-0808">Transferase</keyword>
<dbReference type="RefSeq" id="WP_153382444.1">
    <property type="nucleotide sequence ID" value="NZ_VDFM01000003.1"/>
</dbReference>
<dbReference type="Proteomes" id="UP000380386">
    <property type="component" value="Unassembled WGS sequence"/>
</dbReference>
<dbReference type="Pfam" id="PF13090">
    <property type="entry name" value="PP_kinase_C"/>
    <property type="match status" value="1"/>
</dbReference>
<dbReference type="Gene3D" id="1.20.58.310">
    <property type="entry name" value="Polyphosphate kinase N-terminal domain"/>
    <property type="match status" value="1"/>
</dbReference>
<dbReference type="AlphaFoldDB" id="A0A5P0ZGH1"/>
<keyword evidence="1 6" id="KW-0597">Phosphoprotein</keyword>